<feature type="transmembrane region" description="Helical" evidence="1">
    <location>
        <begin position="6"/>
        <end position="27"/>
    </location>
</feature>
<name>A0A927MMD1_9BACL</name>
<organism evidence="2 3">
    <name type="scientific">Sporosarcina limicola</name>
    <dbReference type="NCBI Taxonomy" id="34101"/>
    <lineage>
        <taxon>Bacteria</taxon>
        <taxon>Bacillati</taxon>
        <taxon>Bacillota</taxon>
        <taxon>Bacilli</taxon>
        <taxon>Bacillales</taxon>
        <taxon>Caryophanaceae</taxon>
        <taxon>Sporosarcina</taxon>
    </lineage>
</organism>
<comment type="caution">
    <text evidence="2">The sequence shown here is derived from an EMBL/GenBank/DDBJ whole genome shotgun (WGS) entry which is preliminary data.</text>
</comment>
<keyword evidence="1" id="KW-0812">Transmembrane</keyword>
<gene>
    <name evidence="2" type="ORF">H4683_001214</name>
</gene>
<reference evidence="2" key="1">
    <citation type="submission" date="2020-10" db="EMBL/GenBank/DDBJ databases">
        <title>Genomic Encyclopedia of Type Strains, Phase IV (KMG-IV): sequencing the most valuable type-strain genomes for metagenomic binning, comparative biology and taxonomic classification.</title>
        <authorList>
            <person name="Goeker M."/>
        </authorList>
    </citation>
    <scope>NUCLEOTIDE SEQUENCE</scope>
    <source>
        <strain evidence="2">DSM 13886</strain>
    </source>
</reference>
<dbReference type="EMBL" id="JADBEL010000004">
    <property type="protein sequence ID" value="MBE1554139.1"/>
    <property type="molecule type" value="Genomic_DNA"/>
</dbReference>
<sequence length="159" mass="17653">MLNWIKFIVVFLLLLTSVIIITVLYNADKPFANAKKSAIESAIRSGQLVSATSANTFNSTVPSVTVIGLDGEGQEKAIFVDSQSEDGFKEVKLADGITAEKAVENVKQELNVKKILHVTLGMEEEGPVWEVAFKSDNGKLNYVYVFFLNGQWWKRILNL</sequence>
<dbReference type="AlphaFoldDB" id="A0A927MMD1"/>
<accession>A0A927MMD1</accession>
<evidence type="ECO:0000313" key="2">
    <source>
        <dbReference type="EMBL" id="MBE1554139.1"/>
    </source>
</evidence>
<keyword evidence="1" id="KW-1133">Transmembrane helix</keyword>
<protein>
    <submittedName>
        <fullName evidence="2">Uncharacterized protein YpmB</fullName>
    </submittedName>
</protein>
<evidence type="ECO:0000313" key="3">
    <source>
        <dbReference type="Proteomes" id="UP000658225"/>
    </source>
</evidence>
<dbReference type="SUPFAM" id="SSF54403">
    <property type="entry name" value="Cystatin/monellin"/>
    <property type="match status" value="1"/>
</dbReference>
<keyword evidence="3" id="KW-1185">Reference proteome</keyword>
<proteinExistence type="predicted"/>
<evidence type="ECO:0000256" key="1">
    <source>
        <dbReference type="SAM" id="Phobius"/>
    </source>
</evidence>
<dbReference type="RefSeq" id="WP_192597925.1">
    <property type="nucleotide sequence ID" value="NZ_JADBEL010000004.1"/>
</dbReference>
<dbReference type="Proteomes" id="UP000658225">
    <property type="component" value="Unassembled WGS sequence"/>
</dbReference>
<dbReference type="Gene3D" id="3.10.450.40">
    <property type="match status" value="2"/>
</dbReference>
<dbReference type="InterPro" id="IPR046350">
    <property type="entry name" value="Cystatin_sf"/>
</dbReference>
<keyword evidence="1" id="KW-0472">Membrane</keyword>